<evidence type="ECO:0000256" key="3">
    <source>
        <dbReference type="SAM" id="MobiDB-lite"/>
    </source>
</evidence>
<dbReference type="PANTHER" id="PTHR43859:SF61">
    <property type="entry name" value="ACETATE_BUTYRATE--COA LIGASE AAE7, PEROXISOMAL-LIKE"/>
    <property type="match status" value="1"/>
</dbReference>
<accession>A0ABS8SZW8</accession>
<feature type="region of interest" description="Disordered" evidence="3">
    <location>
        <begin position="181"/>
        <end position="206"/>
    </location>
</feature>
<feature type="domain" description="AMP-binding enzyme C-terminal" evidence="4">
    <location>
        <begin position="126"/>
        <end position="188"/>
    </location>
</feature>
<dbReference type="Pfam" id="PF13193">
    <property type="entry name" value="AMP-binding_C"/>
    <property type="match status" value="1"/>
</dbReference>
<evidence type="ECO:0000313" key="5">
    <source>
        <dbReference type="EMBL" id="MCD7464245.1"/>
    </source>
</evidence>
<dbReference type="InterPro" id="IPR045851">
    <property type="entry name" value="AMP-bd_C_sf"/>
</dbReference>
<feature type="compositionally biased region" description="Basic and acidic residues" evidence="3">
    <location>
        <begin position="191"/>
        <end position="206"/>
    </location>
</feature>
<proteinExistence type="inferred from homology"/>
<evidence type="ECO:0000256" key="1">
    <source>
        <dbReference type="ARBA" id="ARBA00006432"/>
    </source>
</evidence>
<reference evidence="5 6" key="1">
    <citation type="journal article" date="2021" name="BMC Genomics">
        <title>Datura genome reveals duplications of psychoactive alkaloid biosynthetic genes and high mutation rate following tissue culture.</title>
        <authorList>
            <person name="Rajewski A."/>
            <person name="Carter-House D."/>
            <person name="Stajich J."/>
            <person name="Litt A."/>
        </authorList>
    </citation>
    <scope>NUCLEOTIDE SEQUENCE [LARGE SCALE GENOMIC DNA]</scope>
    <source>
        <strain evidence="5">AR-01</strain>
    </source>
</reference>
<dbReference type="SUPFAM" id="SSF56801">
    <property type="entry name" value="Acetyl-CoA synthetase-like"/>
    <property type="match status" value="1"/>
</dbReference>
<name>A0ABS8SZW8_DATST</name>
<organism evidence="5 6">
    <name type="scientific">Datura stramonium</name>
    <name type="common">Jimsonweed</name>
    <name type="synonym">Common thornapple</name>
    <dbReference type="NCBI Taxonomy" id="4076"/>
    <lineage>
        <taxon>Eukaryota</taxon>
        <taxon>Viridiplantae</taxon>
        <taxon>Streptophyta</taxon>
        <taxon>Embryophyta</taxon>
        <taxon>Tracheophyta</taxon>
        <taxon>Spermatophyta</taxon>
        <taxon>Magnoliopsida</taxon>
        <taxon>eudicotyledons</taxon>
        <taxon>Gunneridae</taxon>
        <taxon>Pentapetalae</taxon>
        <taxon>asterids</taxon>
        <taxon>lamiids</taxon>
        <taxon>Solanales</taxon>
        <taxon>Solanaceae</taxon>
        <taxon>Solanoideae</taxon>
        <taxon>Datureae</taxon>
        <taxon>Datura</taxon>
    </lineage>
</organism>
<sequence length="206" mass="22536">MAGAVINAVNVRLNAQTIAFLLGHCSASVVMVDQEYFPLAEEALNHGPSWCDSFFCCTVILNTIDSRPKETILPLPRLVHVSTAGASPPPSVLAAMSQRGFRVLHTYGLSETYGPSTMRSRSVREVARPDEQWGESPCAFVTLKPDVKKTDQQKLAEDIINFSRSKMPKYWVPKSVVFGPLPKTATGKNTKPLEDKGKGDGTSEEK</sequence>
<comment type="caution">
    <text evidence="5">The sequence shown here is derived from an EMBL/GenBank/DDBJ whole genome shotgun (WGS) entry which is preliminary data.</text>
</comment>
<keyword evidence="2 5" id="KW-0436">Ligase</keyword>
<dbReference type="InterPro" id="IPR025110">
    <property type="entry name" value="AMP-bd_C"/>
</dbReference>
<evidence type="ECO:0000259" key="4">
    <source>
        <dbReference type="Pfam" id="PF13193"/>
    </source>
</evidence>
<dbReference type="Gene3D" id="3.30.300.30">
    <property type="match status" value="1"/>
</dbReference>
<dbReference type="PANTHER" id="PTHR43859">
    <property type="entry name" value="ACYL-ACTIVATING ENZYME"/>
    <property type="match status" value="1"/>
</dbReference>
<dbReference type="Proteomes" id="UP000823775">
    <property type="component" value="Unassembled WGS sequence"/>
</dbReference>
<evidence type="ECO:0000256" key="2">
    <source>
        <dbReference type="ARBA" id="ARBA00022598"/>
    </source>
</evidence>
<dbReference type="EMBL" id="JACEIK010000947">
    <property type="protein sequence ID" value="MCD7464245.1"/>
    <property type="molecule type" value="Genomic_DNA"/>
</dbReference>
<evidence type="ECO:0000313" key="6">
    <source>
        <dbReference type="Proteomes" id="UP000823775"/>
    </source>
</evidence>
<comment type="similarity">
    <text evidence="1">Belongs to the ATP-dependent AMP-binding enzyme family.</text>
</comment>
<protein>
    <submittedName>
        <fullName evidence="5">Acetate/butyrate--CoA ligase aae7, peroxisomal</fullName>
    </submittedName>
</protein>
<gene>
    <name evidence="5" type="primary">AAE7_6</name>
    <name evidence="5" type="ORF">HAX54_052337</name>
</gene>
<dbReference type="GO" id="GO:0016874">
    <property type="term" value="F:ligase activity"/>
    <property type="evidence" value="ECO:0007669"/>
    <property type="project" value="UniProtKB-KW"/>
</dbReference>
<keyword evidence="6" id="KW-1185">Reference proteome</keyword>